<dbReference type="GO" id="GO:0046872">
    <property type="term" value="F:metal ion binding"/>
    <property type="evidence" value="ECO:0007669"/>
    <property type="project" value="UniProtKB-KW"/>
</dbReference>
<evidence type="ECO:0000256" key="5">
    <source>
        <dbReference type="ARBA" id="ARBA00022670"/>
    </source>
</evidence>
<dbReference type="InterPro" id="IPR039373">
    <property type="entry name" value="Peptidase_M28B"/>
</dbReference>
<comment type="caution">
    <text evidence="20">The sequence shown here is derived from an EMBL/GenBank/DDBJ whole genome shotgun (WGS) entry which is preliminary data.</text>
</comment>
<dbReference type="Proteomes" id="UP000886885">
    <property type="component" value="Chromosome 6A"/>
</dbReference>
<evidence type="ECO:0000313" key="21">
    <source>
        <dbReference type="Proteomes" id="UP000886885"/>
    </source>
</evidence>
<evidence type="ECO:0000256" key="10">
    <source>
        <dbReference type="ARBA" id="ARBA00023049"/>
    </source>
</evidence>
<accession>A0A8X7ZNB8</accession>
<dbReference type="EMBL" id="JAAWWB010000011">
    <property type="protein sequence ID" value="KAG6772080.1"/>
    <property type="molecule type" value="Genomic_DNA"/>
</dbReference>
<keyword evidence="8" id="KW-0862">Zinc</keyword>
<evidence type="ECO:0000256" key="4">
    <source>
        <dbReference type="ARBA" id="ARBA00022438"/>
    </source>
</evidence>
<keyword evidence="4" id="KW-0031">Aminopeptidase</keyword>
<protein>
    <recommendedName>
        <fullName evidence="14">Aminopeptidase NAALADL1</fullName>
    </recommendedName>
    <alternativeName>
        <fullName evidence="15">N-acetylated-alpha-linked acidic dipeptidase-like protein</fullName>
    </alternativeName>
</protein>
<dbReference type="Pfam" id="PF04389">
    <property type="entry name" value="Peptidase_M28"/>
    <property type="match status" value="1"/>
</dbReference>
<evidence type="ECO:0000256" key="7">
    <source>
        <dbReference type="ARBA" id="ARBA00022801"/>
    </source>
</evidence>
<feature type="transmembrane region" description="Helical" evidence="16">
    <location>
        <begin position="21"/>
        <end position="41"/>
    </location>
</feature>
<comment type="function">
    <text evidence="13">Aminopeptidase with broad substrate specificity. Has lower activity with substrates that have Asp or Glu in the P2' position, or Pro in the P3' position. Lacks activity with substrates that have both Pro in the P3' position and Asp or Glu in the P2' position. Lacks carboxypeptidase activity. Lacks dipeptidyl-peptidase IV type activity.</text>
</comment>
<evidence type="ECO:0000256" key="9">
    <source>
        <dbReference type="ARBA" id="ARBA00022837"/>
    </source>
</evidence>
<evidence type="ECO:0000256" key="11">
    <source>
        <dbReference type="ARBA" id="ARBA00023157"/>
    </source>
</evidence>
<dbReference type="OrthoDB" id="5841748at2759"/>
<keyword evidence="10" id="KW-0482">Metalloprotease</keyword>
<comment type="subcellular location">
    <subcellularLocation>
        <location evidence="2">Apical cell membrane</location>
    </subcellularLocation>
</comment>
<sequence>MKKQWSISHSHNYTKLKHSMIKIAIVSFLAIGIATSFSFLISSSPPKSYYHSLYISNSISDNASISHDLYMLTRRPHVAGTEANAQAAAYVLSTLVSYNIDSHIVSYDVSLTYPISRSLILTQPEPASEQLPITFDLRQEIYDGDPYADVAHEVLPTFHAYAKSGTVRGAVVYANYGRVEDYKTLKEMGVNITGTIVLARYGKIYRGDIVNNAFEAGAIGAIVYTDRKDYGGGGGGGGGDEGWFPQAKWMPPSGVQVGSVYDGAGDPSTPGWPSIQGCERLSDDEVEKQGNVPLIPSLPVSAADGETIMRFVGGQVANEDWQGSKDSPTYRLGPGPGILNLTYTVRSLNSTIYLLILYICVCVCVCVTWFCIGFQGKKAIETIQNVIAIIEGVEEPDRFVILGNHRDAWTFGAVDPNSGTAALLEVDFIDNINSNIFIAYLFIINLVARRLMKLQEKGWKPRRTIVLCNWDAEEYGLVSLSLSLSLSLSQCVCVCVCVCVLSSKLMKYFTGAGFHASATPQLDKLLVKTTQQVGDPDNSSQTIYESWVAPDNSPTIERLGGGGSDYAAFVQHIGIASADVSFGEGYPVYHSMYDDFVWMEKFGDPMFQRHIAVASVWGLTALQLADEEFLPFDYLSYAYELQKNAKDLEDEISDKGIRLAPLFESIKRLRDAATKINQERKAIEENRVWAWKFKKDQEKVREINDRLMMAERAFTDAEGLSGRSWYKHLIYAPSKHDDYGSSYFPGIDDAIEEARSLSTPESWRSVQHQVWRVSRAVRHVSQVLAGELT</sequence>
<evidence type="ECO:0000256" key="13">
    <source>
        <dbReference type="ARBA" id="ARBA00059290"/>
    </source>
</evidence>
<evidence type="ECO:0000256" key="6">
    <source>
        <dbReference type="ARBA" id="ARBA00022723"/>
    </source>
</evidence>
<dbReference type="AlphaFoldDB" id="A0A8X7ZNB8"/>
<dbReference type="GO" id="GO:0006508">
    <property type="term" value="P:proteolysis"/>
    <property type="evidence" value="ECO:0007669"/>
    <property type="project" value="UniProtKB-KW"/>
</dbReference>
<keyword evidence="12" id="KW-0325">Glycoprotein</keyword>
<reference evidence="20" key="1">
    <citation type="journal article" date="2020" name="bioRxiv">
        <title>Hybrid origin of Populus tomentosa Carr. identified through genome sequencing and phylogenomic analysis.</title>
        <authorList>
            <person name="An X."/>
            <person name="Gao K."/>
            <person name="Chen Z."/>
            <person name="Li J."/>
            <person name="Yang X."/>
            <person name="Yang X."/>
            <person name="Zhou J."/>
            <person name="Guo T."/>
            <person name="Zhao T."/>
            <person name="Huang S."/>
            <person name="Miao D."/>
            <person name="Khan W.U."/>
            <person name="Rao P."/>
            <person name="Ye M."/>
            <person name="Lei B."/>
            <person name="Liao W."/>
            <person name="Wang J."/>
            <person name="Ji L."/>
            <person name="Li Y."/>
            <person name="Guo B."/>
            <person name="Mustafa N.S."/>
            <person name="Li S."/>
            <person name="Yun Q."/>
            <person name="Keller S.R."/>
            <person name="Mao J."/>
            <person name="Zhang R."/>
            <person name="Strauss S.H."/>
        </authorList>
    </citation>
    <scope>NUCLEOTIDE SEQUENCE</scope>
    <source>
        <strain evidence="20">GM15</strain>
        <tissue evidence="20">Leaf</tissue>
    </source>
</reference>
<feature type="transmembrane region" description="Helical" evidence="16">
    <location>
        <begin position="352"/>
        <end position="372"/>
    </location>
</feature>
<evidence type="ECO:0000256" key="16">
    <source>
        <dbReference type="SAM" id="Phobius"/>
    </source>
</evidence>
<keyword evidence="16" id="KW-0812">Transmembrane</keyword>
<evidence type="ECO:0000256" key="1">
    <source>
        <dbReference type="ARBA" id="ARBA00001947"/>
    </source>
</evidence>
<dbReference type="CDD" id="cd02121">
    <property type="entry name" value="PA_GCPII_like"/>
    <property type="match status" value="1"/>
</dbReference>
<organism evidence="20 21">
    <name type="scientific">Populus tomentosa</name>
    <name type="common">Chinese white poplar</name>
    <dbReference type="NCBI Taxonomy" id="118781"/>
    <lineage>
        <taxon>Eukaryota</taxon>
        <taxon>Viridiplantae</taxon>
        <taxon>Streptophyta</taxon>
        <taxon>Embryophyta</taxon>
        <taxon>Tracheophyta</taxon>
        <taxon>Spermatophyta</taxon>
        <taxon>Magnoliopsida</taxon>
        <taxon>eudicotyledons</taxon>
        <taxon>Gunneridae</taxon>
        <taxon>Pentapetalae</taxon>
        <taxon>rosids</taxon>
        <taxon>fabids</taxon>
        <taxon>Malpighiales</taxon>
        <taxon>Salicaceae</taxon>
        <taxon>Saliceae</taxon>
        <taxon>Populus</taxon>
    </lineage>
</organism>
<keyword evidence="5" id="KW-0645">Protease</keyword>
<name>A0A8X7ZNB8_POPTO</name>
<dbReference type="PANTHER" id="PTHR10404">
    <property type="entry name" value="N-ACETYLATED-ALPHA-LINKED ACIDIC DIPEPTIDASE"/>
    <property type="match status" value="1"/>
</dbReference>
<evidence type="ECO:0000313" key="20">
    <source>
        <dbReference type="EMBL" id="KAG6772080.1"/>
    </source>
</evidence>
<dbReference type="GO" id="GO:0008237">
    <property type="term" value="F:metallopeptidase activity"/>
    <property type="evidence" value="ECO:0007669"/>
    <property type="project" value="UniProtKB-KW"/>
</dbReference>
<keyword evidence="9" id="KW-0106">Calcium</keyword>
<dbReference type="FunFam" id="1.20.930.40:FF:000001">
    <property type="entry name" value="N-acetylated-alpha-linked acidic dipeptidase 2"/>
    <property type="match status" value="1"/>
</dbReference>
<comment type="similarity">
    <text evidence="3">Belongs to the peptidase M28 family. M28B subfamily.</text>
</comment>
<evidence type="ECO:0000256" key="3">
    <source>
        <dbReference type="ARBA" id="ARBA00005634"/>
    </source>
</evidence>
<keyword evidence="16" id="KW-0472">Membrane</keyword>
<dbReference type="InterPro" id="IPR007365">
    <property type="entry name" value="TFR-like_dimer_dom"/>
</dbReference>
<evidence type="ECO:0000256" key="15">
    <source>
        <dbReference type="ARBA" id="ARBA00081462"/>
    </source>
</evidence>
<evidence type="ECO:0000256" key="8">
    <source>
        <dbReference type="ARBA" id="ARBA00022833"/>
    </source>
</evidence>
<feature type="domain" description="Peptidase M28" evidence="19">
    <location>
        <begin position="385"/>
        <end position="596"/>
    </location>
</feature>
<gene>
    <name evidence="20" type="ORF">POTOM_023476</name>
</gene>
<keyword evidence="11" id="KW-1015">Disulfide bond</keyword>
<keyword evidence="16" id="KW-1133">Transmembrane helix</keyword>
<keyword evidence="7" id="KW-0378">Hydrolase</keyword>
<keyword evidence="6" id="KW-0479">Metal-binding</keyword>
<feature type="domain" description="PA" evidence="17">
    <location>
        <begin position="168"/>
        <end position="256"/>
    </location>
</feature>
<dbReference type="PANTHER" id="PTHR10404:SF46">
    <property type="entry name" value="VACUOLAR PROTEIN SORTING-ASSOCIATED PROTEIN 70"/>
    <property type="match status" value="1"/>
</dbReference>
<evidence type="ECO:0000256" key="2">
    <source>
        <dbReference type="ARBA" id="ARBA00004221"/>
    </source>
</evidence>
<evidence type="ECO:0000256" key="14">
    <source>
        <dbReference type="ARBA" id="ARBA00068168"/>
    </source>
</evidence>
<dbReference type="GO" id="GO:0004177">
    <property type="term" value="F:aminopeptidase activity"/>
    <property type="evidence" value="ECO:0007669"/>
    <property type="project" value="UniProtKB-KW"/>
</dbReference>
<evidence type="ECO:0000259" key="19">
    <source>
        <dbReference type="Pfam" id="PF04389"/>
    </source>
</evidence>
<feature type="domain" description="Transferrin receptor-like dimerisation" evidence="18">
    <location>
        <begin position="658"/>
        <end position="784"/>
    </location>
</feature>
<evidence type="ECO:0000259" key="17">
    <source>
        <dbReference type="Pfam" id="PF02225"/>
    </source>
</evidence>
<dbReference type="FunFam" id="3.40.630.10:FF:000101">
    <property type="entry name" value="N-acetylated alpha-linked acidic dipeptidase like 1"/>
    <property type="match status" value="1"/>
</dbReference>
<dbReference type="GO" id="GO:0016324">
    <property type="term" value="C:apical plasma membrane"/>
    <property type="evidence" value="ECO:0007669"/>
    <property type="project" value="UniProtKB-SubCell"/>
</dbReference>
<evidence type="ECO:0000256" key="12">
    <source>
        <dbReference type="ARBA" id="ARBA00023180"/>
    </source>
</evidence>
<proteinExistence type="inferred from homology"/>
<keyword evidence="21" id="KW-1185">Reference proteome</keyword>
<dbReference type="InterPro" id="IPR007484">
    <property type="entry name" value="Peptidase_M28"/>
</dbReference>
<dbReference type="Pfam" id="PF02225">
    <property type="entry name" value="PA"/>
    <property type="match status" value="1"/>
</dbReference>
<dbReference type="FunFam" id="3.50.30.30:FF:000008">
    <property type="entry name" value="Glutamate carboxypeptidase 2"/>
    <property type="match status" value="1"/>
</dbReference>
<dbReference type="Pfam" id="PF04253">
    <property type="entry name" value="TFR_dimer"/>
    <property type="match status" value="1"/>
</dbReference>
<comment type="cofactor">
    <cofactor evidence="1">
        <name>Zn(2+)</name>
        <dbReference type="ChEBI" id="CHEBI:29105"/>
    </cofactor>
</comment>
<dbReference type="InterPro" id="IPR003137">
    <property type="entry name" value="PA_domain"/>
</dbReference>
<dbReference type="GO" id="GO:0004180">
    <property type="term" value="F:carboxypeptidase activity"/>
    <property type="evidence" value="ECO:0007669"/>
    <property type="project" value="TreeGrafter"/>
</dbReference>
<evidence type="ECO:0000259" key="18">
    <source>
        <dbReference type="Pfam" id="PF04253"/>
    </source>
</evidence>
<feature type="transmembrane region" description="Helical" evidence="16">
    <location>
        <begin position="432"/>
        <end position="452"/>
    </location>
</feature>